<sequence length="132" mass="15588">MCEKRTRKFKKGSSVTRLREARRHQRLQWLASPVVTEEAPVVVTQALPDKAAQNRLILNLAWKTLILMQKNRLIQEKIVALQKETSEFVSAIMRNPENKRRYLEYVRLYNAGQLPDLKKEIESKIYLKRDPE</sequence>
<accession>A0A821RGV8</accession>
<protein>
    <submittedName>
        <fullName evidence="1">Uncharacterized protein</fullName>
    </submittedName>
</protein>
<dbReference type="OrthoDB" id="6374619at2759"/>
<evidence type="ECO:0000313" key="1">
    <source>
        <dbReference type="EMBL" id="CAF4842338.1"/>
    </source>
</evidence>
<gene>
    <name evidence="1" type="ORF">PMACD_LOCUS6288</name>
</gene>
<dbReference type="AlphaFoldDB" id="A0A821RGV8"/>
<dbReference type="EMBL" id="CAJOBZ010000013">
    <property type="protein sequence ID" value="CAF4842338.1"/>
    <property type="molecule type" value="Genomic_DNA"/>
</dbReference>
<keyword evidence="2" id="KW-1185">Reference proteome</keyword>
<name>A0A821RGV8_9NEOP</name>
<dbReference type="Proteomes" id="UP000663880">
    <property type="component" value="Unassembled WGS sequence"/>
</dbReference>
<reference evidence="1" key="1">
    <citation type="submission" date="2021-02" db="EMBL/GenBank/DDBJ databases">
        <authorList>
            <person name="Steward A R."/>
        </authorList>
    </citation>
    <scope>NUCLEOTIDE SEQUENCE</scope>
</reference>
<proteinExistence type="predicted"/>
<comment type="caution">
    <text evidence="1">The sequence shown here is derived from an EMBL/GenBank/DDBJ whole genome shotgun (WGS) entry which is preliminary data.</text>
</comment>
<evidence type="ECO:0000313" key="2">
    <source>
        <dbReference type="Proteomes" id="UP000663880"/>
    </source>
</evidence>
<organism evidence="1 2">
    <name type="scientific">Pieris macdunnoughi</name>
    <dbReference type="NCBI Taxonomy" id="345717"/>
    <lineage>
        <taxon>Eukaryota</taxon>
        <taxon>Metazoa</taxon>
        <taxon>Ecdysozoa</taxon>
        <taxon>Arthropoda</taxon>
        <taxon>Hexapoda</taxon>
        <taxon>Insecta</taxon>
        <taxon>Pterygota</taxon>
        <taxon>Neoptera</taxon>
        <taxon>Endopterygota</taxon>
        <taxon>Lepidoptera</taxon>
        <taxon>Glossata</taxon>
        <taxon>Ditrysia</taxon>
        <taxon>Papilionoidea</taxon>
        <taxon>Pieridae</taxon>
        <taxon>Pierinae</taxon>
        <taxon>Pieris</taxon>
    </lineage>
</organism>